<keyword evidence="2" id="KW-1185">Reference proteome</keyword>
<dbReference type="AlphaFoldDB" id="A0A5E4R0E1"/>
<sequence length="87" mass="9574">MCTGGSSWLWSRLGMELRTGVRPGALVGAAQQFHLGTAAAVVHHALHSRLQHLYLAVVVAGVHLRRQRHALGFGDHLAALLLRRYFQ</sequence>
<evidence type="ECO:0000313" key="2">
    <source>
        <dbReference type="Proteomes" id="UP000324832"/>
    </source>
</evidence>
<reference evidence="1 2" key="1">
    <citation type="submission" date="2017-07" db="EMBL/GenBank/DDBJ databases">
        <authorList>
            <person name="Talla V."/>
            <person name="Backstrom N."/>
        </authorList>
    </citation>
    <scope>NUCLEOTIDE SEQUENCE [LARGE SCALE GENOMIC DNA]</scope>
</reference>
<proteinExistence type="predicted"/>
<organism evidence="1 2">
    <name type="scientific">Leptidea sinapis</name>
    <dbReference type="NCBI Taxonomy" id="189913"/>
    <lineage>
        <taxon>Eukaryota</taxon>
        <taxon>Metazoa</taxon>
        <taxon>Ecdysozoa</taxon>
        <taxon>Arthropoda</taxon>
        <taxon>Hexapoda</taxon>
        <taxon>Insecta</taxon>
        <taxon>Pterygota</taxon>
        <taxon>Neoptera</taxon>
        <taxon>Endopterygota</taxon>
        <taxon>Lepidoptera</taxon>
        <taxon>Glossata</taxon>
        <taxon>Ditrysia</taxon>
        <taxon>Papilionoidea</taxon>
        <taxon>Pieridae</taxon>
        <taxon>Dismorphiinae</taxon>
        <taxon>Leptidea</taxon>
    </lineage>
</organism>
<gene>
    <name evidence="1" type="ORF">LSINAPIS_LOCUS12803</name>
</gene>
<dbReference type="Proteomes" id="UP000324832">
    <property type="component" value="Unassembled WGS sequence"/>
</dbReference>
<accession>A0A5E4R0E1</accession>
<name>A0A5E4R0E1_9NEOP</name>
<protein>
    <submittedName>
        <fullName evidence="1">Uncharacterized protein</fullName>
    </submittedName>
</protein>
<dbReference type="EMBL" id="FZQP02006210">
    <property type="protein sequence ID" value="VVD02633.1"/>
    <property type="molecule type" value="Genomic_DNA"/>
</dbReference>
<evidence type="ECO:0000313" key="1">
    <source>
        <dbReference type="EMBL" id="VVD02633.1"/>
    </source>
</evidence>